<protein>
    <submittedName>
        <fullName evidence="1">Uncharacterized protein</fullName>
    </submittedName>
</protein>
<proteinExistence type="predicted"/>
<keyword evidence="2" id="KW-1185">Reference proteome</keyword>
<evidence type="ECO:0000313" key="2">
    <source>
        <dbReference type="Proteomes" id="UP001574169"/>
    </source>
</evidence>
<gene>
    <name evidence="1" type="ORF">AAGV28_04695</name>
</gene>
<comment type="caution">
    <text evidence="1">The sequence shown here is derived from an EMBL/GenBank/DDBJ whole genome shotgun (WGS) entry which is preliminary data.</text>
</comment>
<accession>A0ABV4T971</accession>
<dbReference type="Proteomes" id="UP001574169">
    <property type="component" value="Unassembled WGS sequence"/>
</dbReference>
<dbReference type="EMBL" id="JBCFQL010000004">
    <property type="protein sequence ID" value="MFA9190662.1"/>
    <property type="molecule type" value="Genomic_DNA"/>
</dbReference>
<dbReference type="RefSeq" id="WP_373405669.1">
    <property type="nucleotide sequence ID" value="NZ_JBCFQL010000004.1"/>
</dbReference>
<reference evidence="1 2" key="1">
    <citation type="submission" date="2024-04" db="EMBL/GenBank/DDBJ databases">
        <title>New Clade of Flavobacterium.</title>
        <authorList>
            <person name="Matos L."/>
            <person name="Proenca D.N."/>
            <person name="Fransisco R.M."/>
            <person name="Chung A.P."/>
            <person name="Maccario L."/>
            <person name="Sorensen S.J."/>
            <person name="Morais P.V."/>
        </authorList>
    </citation>
    <scope>NUCLEOTIDE SEQUENCE [LARGE SCALE GENOMIC DNA]</scope>
    <source>
        <strain evidence="1 2">FZUC8N2.13</strain>
    </source>
</reference>
<organism evidence="1 2">
    <name type="scientific">Flavobacterium zubiriense</name>
    <dbReference type="NCBI Taxonomy" id="3138075"/>
    <lineage>
        <taxon>Bacteria</taxon>
        <taxon>Pseudomonadati</taxon>
        <taxon>Bacteroidota</taxon>
        <taxon>Flavobacteriia</taxon>
        <taxon>Flavobacteriales</taxon>
        <taxon>Flavobacteriaceae</taxon>
        <taxon>Flavobacterium</taxon>
    </lineage>
</organism>
<sequence>MENLFNNRSQIEILISQADDNKMTEKLILQFENLKKTRTPFYLKANELEQILEWKLRKQYSRQTKIRQNNTENNIELITKTTFLLTQKNKDIETVLKLKSLTLLYGVEIPVASSILTLCYPENYSVIDFRNWRQIFKVSTKKTSYTTKEYNEYLKRIKYLSKKFNFSTQQIDIAIWQKDINENG</sequence>
<evidence type="ECO:0000313" key="1">
    <source>
        <dbReference type="EMBL" id="MFA9190662.1"/>
    </source>
</evidence>
<name>A0ABV4T971_9FLAO</name>